<keyword evidence="1" id="KW-1133">Transmembrane helix</keyword>
<dbReference type="Proteomes" id="UP000546126">
    <property type="component" value="Unassembled WGS sequence"/>
</dbReference>
<protein>
    <submittedName>
        <fullName evidence="2">Uncharacterized protein</fullName>
    </submittedName>
</protein>
<evidence type="ECO:0000256" key="1">
    <source>
        <dbReference type="SAM" id="Phobius"/>
    </source>
</evidence>
<gene>
    <name evidence="2" type="ORF">HT134_03680</name>
</gene>
<accession>A0A7Y6IJ52</accession>
<feature type="transmembrane region" description="Helical" evidence="1">
    <location>
        <begin position="185"/>
        <end position="203"/>
    </location>
</feature>
<comment type="caution">
    <text evidence="2">The sequence shown here is derived from an EMBL/GenBank/DDBJ whole genome shotgun (WGS) entry which is preliminary data.</text>
</comment>
<organism evidence="2 3">
    <name type="scientific">Nonomuraea rhodomycinica</name>
    <dbReference type="NCBI Taxonomy" id="1712872"/>
    <lineage>
        <taxon>Bacteria</taxon>
        <taxon>Bacillati</taxon>
        <taxon>Actinomycetota</taxon>
        <taxon>Actinomycetes</taxon>
        <taxon>Streptosporangiales</taxon>
        <taxon>Streptosporangiaceae</taxon>
        <taxon>Nonomuraea</taxon>
    </lineage>
</organism>
<proteinExistence type="predicted"/>
<keyword evidence="3" id="KW-1185">Reference proteome</keyword>
<name>A0A7Y6IJ52_9ACTN</name>
<dbReference type="EMBL" id="JABWGO010000001">
    <property type="protein sequence ID" value="NUW39232.1"/>
    <property type="molecule type" value="Genomic_DNA"/>
</dbReference>
<feature type="transmembrane region" description="Helical" evidence="1">
    <location>
        <begin position="69"/>
        <end position="90"/>
    </location>
</feature>
<keyword evidence="1" id="KW-0812">Transmembrane</keyword>
<evidence type="ECO:0000313" key="2">
    <source>
        <dbReference type="EMBL" id="NUW39232.1"/>
    </source>
</evidence>
<evidence type="ECO:0000313" key="3">
    <source>
        <dbReference type="Proteomes" id="UP000546126"/>
    </source>
</evidence>
<dbReference type="RefSeq" id="WP_175598802.1">
    <property type="nucleotide sequence ID" value="NZ_JABWGO010000001.1"/>
</dbReference>
<keyword evidence="1" id="KW-0472">Membrane</keyword>
<sequence>MTDDPEAPPTPEETLRLIEQQQAATVRRLKGEPLLLYLPWGVAWLIGFGAVFLHFGLDGRGLAPISQMQAVGVLQGAQVLAGAFAGFGIARRSRQVRGDASARGAMTGYSWAAGMALMIVLCVRLSVVLPEEEVQILWTGASLLVVGLMYMMSAAAWLEWPMFFLGAWTIAVDATGVMLGAGWQALLVAVLVGGGFIAASLWLRRRP</sequence>
<feature type="transmembrane region" description="Helical" evidence="1">
    <location>
        <begin position="34"/>
        <end position="57"/>
    </location>
</feature>
<reference evidence="2 3" key="1">
    <citation type="submission" date="2020-06" db="EMBL/GenBank/DDBJ databases">
        <authorList>
            <person name="Chanama M."/>
        </authorList>
    </citation>
    <scope>NUCLEOTIDE SEQUENCE [LARGE SCALE GENOMIC DNA]</scope>
    <source>
        <strain evidence="2 3">TBRC6557</strain>
    </source>
</reference>
<dbReference type="AlphaFoldDB" id="A0A7Y6IJ52"/>
<feature type="transmembrane region" description="Helical" evidence="1">
    <location>
        <begin position="135"/>
        <end position="153"/>
    </location>
</feature>
<feature type="transmembrane region" description="Helical" evidence="1">
    <location>
        <begin position="111"/>
        <end position="129"/>
    </location>
</feature>